<dbReference type="AlphaFoldDB" id="A0A0P1BLF0"/>
<accession>A0A0P1BLF0</accession>
<dbReference type="EMBL" id="CCYA01000391">
    <property type="protein sequence ID" value="CEH16853.1"/>
    <property type="molecule type" value="Genomic_DNA"/>
</dbReference>
<reference evidence="2 3" key="1">
    <citation type="submission" date="2014-09" db="EMBL/GenBank/DDBJ databases">
        <authorList>
            <person name="Magalhaes I.L.F."/>
            <person name="Oliveira U."/>
            <person name="Santos F.R."/>
            <person name="Vidigal T.H.D.A."/>
            <person name="Brescovit A.D."/>
            <person name="Santos A.J."/>
        </authorList>
    </citation>
    <scope>NUCLEOTIDE SEQUENCE [LARGE SCALE GENOMIC DNA]</scope>
</reference>
<evidence type="ECO:0000256" key="1">
    <source>
        <dbReference type="SAM" id="MobiDB-lite"/>
    </source>
</evidence>
<sequence>MNTINAPTSSKQRRITRLAVDTAVKETLTIRITKLPPGREGTSTREGTSEHPNHHIPLLPSLPGVKNKGQHKNLQQGKRRKVDAAPQTTNAYTQICLIWGY</sequence>
<dbReference type="Proteomes" id="UP000054845">
    <property type="component" value="Unassembled WGS sequence"/>
</dbReference>
<protein>
    <submittedName>
        <fullName evidence="2">Uncharacterized protein</fullName>
    </submittedName>
</protein>
<name>A0A0P1BLF0_9BASI</name>
<organism evidence="2 3">
    <name type="scientific">Ceraceosorus bombacis</name>
    <dbReference type="NCBI Taxonomy" id="401625"/>
    <lineage>
        <taxon>Eukaryota</taxon>
        <taxon>Fungi</taxon>
        <taxon>Dikarya</taxon>
        <taxon>Basidiomycota</taxon>
        <taxon>Ustilaginomycotina</taxon>
        <taxon>Exobasidiomycetes</taxon>
        <taxon>Ceraceosorales</taxon>
        <taxon>Ceraceosoraceae</taxon>
        <taxon>Ceraceosorus</taxon>
    </lineage>
</organism>
<evidence type="ECO:0000313" key="3">
    <source>
        <dbReference type="Proteomes" id="UP000054845"/>
    </source>
</evidence>
<proteinExistence type="predicted"/>
<evidence type="ECO:0000313" key="2">
    <source>
        <dbReference type="EMBL" id="CEH16853.1"/>
    </source>
</evidence>
<feature type="region of interest" description="Disordered" evidence="1">
    <location>
        <begin position="34"/>
        <end position="86"/>
    </location>
</feature>
<keyword evidence="3" id="KW-1185">Reference proteome</keyword>